<evidence type="ECO:0000256" key="2">
    <source>
        <dbReference type="SAM" id="MobiDB-lite"/>
    </source>
</evidence>
<evidence type="ECO:0000256" key="1">
    <source>
        <dbReference type="PROSITE-ProRule" id="PRU00047"/>
    </source>
</evidence>
<protein>
    <submittedName>
        <fullName evidence="5">CCHC-type domain-containing protein</fullName>
    </submittedName>
</protein>
<evidence type="ECO:0000313" key="4">
    <source>
        <dbReference type="Proteomes" id="UP000887565"/>
    </source>
</evidence>
<dbReference type="Proteomes" id="UP000887565">
    <property type="component" value="Unplaced"/>
</dbReference>
<name>A0A915IU76_ROMCU</name>
<dbReference type="InterPro" id="IPR001878">
    <property type="entry name" value="Znf_CCHC"/>
</dbReference>
<keyword evidence="1" id="KW-0479">Metal-binding</keyword>
<keyword evidence="1" id="KW-0863">Zinc-finger</keyword>
<proteinExistence type="predicted"/>
<feature type="compositionally biased region" description="Low complexity" evidence="2">
    <location>
        <begin position="1"/>
        <end position="15"/>
    </location>
</feature>
<organism evidence="4 5">
    <name type="scientific">Romanomermis culicivorax</name>
    <name type="common">Nematode worm</name>
    <dbReference type="NCBI Taxonomy" id="13658"/>
    <lineage>
        <taxon>Eukaryota</taxon>
        <taxon>Metazoa</taxon>
        <taxon>Ecdysozoa</taxon>
        <taxon>Nematoda</taxon>
        <taxon>Enoplea</taxon>
        <taxon>Dorylaimia</taxon>
        <taxon>Mermithida</taxon>
        <taxon>Mermithoidea</taxon>
        <taxon>Mermithidae</taxon>
        <taxon>Romanomermis</taxon>
    </lineage>
</organism>
<keyword evidence="4" id="KW-1185">Reference proteome</keyword>
<accession>A0A915IU76</accession>
<dbReference type="Gene3D" id="4.10.60.10">
    <property type="entry name" value="Zinc finger, CCHC-type"/>
    <property type="match status" value="1"/>
</dbReference>
<dbReference type="WBParaSite" id="nRc.2.0.1.t17608-RA">
    <property type="protein sequence ID" value="nRc.2.0.1.t17608-RA"/>
    <property type="gene ID" value="nRc.2.0.1.g17608"/>
</dbReference>
<evidence type="ECO:0000313" key="5">
    <source>
        <dbReference type="WBParaSite" id="nRc.2.0.1.t17608-RA"/>
    </source>
</evidence>
<dbReference type="PROSITE" id="PS50158">
    <property type="entry name" value="ZF_CCHC"/>
    <property type="match status" value="1"/>
</dbReference>
<dbReference type="GO" id="GO:0008270">
    <property type="term" value="F:zinc ion binding"/>
    <property type="evidence" value="ECO:0007669"/>
    <property type="project" value="UniProtKB-KW"/>
</dbReference>
<dbReference type="GO" id="GO:0003676">
    <property type="term" value="F:nucleic acid binding"/>
    <property type="evidence" value="ECO:0007669"/>
    <property type="project" value="InterPro"/>
</dbReference>
<reference evidence="5" key="1">
    <citation type="submission" date="2022-11" db="UniProtKB">
        <authorList>
            <consortium name="WormBaseParasite"/>
        </authorList>
    </citation>
    <scope>IDENTIFICATION</scope>
</reference>
<evidence type="ECO:0000259" key="3">
    <source>
        <dbReference type="PROSITE" id="PS50158"/>
    </source>
</evidence>
<feature type="domain" description="CCHC-type" evidence="3">
    <location>
        <begin position="80"/>
        <end position="96"/>
    </location>
</feature>
<dbReference type="AlphaFoldDB" id="A0A915IU76"/>
<sequence length="126" mass="14058">MQAAESAESSIVAISKGSKDVPTVHNNSHCNRDIYLYHGRDQSPNRSKPPQSPTRSKHCRGCSSTHHMYLSPDCKAKDSKCYDCGHTGHFAQYCERRQGKSNWSSDEGKAIKMIHLRSIRHSAAVS</sequence>
<keyword evidence="1" id="KW-0862">Zinc</keyword>
<feature type="region of interest" description="Disordered" evidence="2">
    <location>
        <begin position="1"/>
        <end position="58"/>
    </location>
</feature>